<evidence type="ECO:0000313" key="2">
    <source>
        <dbReference type="Proteomes" id="UP000030854"/>
    </source>
</evidence>
<dbReference type="AlphaFoldDB" id="A0A0B1P0A0"/>
<sequence>MFEFFIIFHVAYLKTMTKLTINAGFRGARLVPFDPEAVIMKLDVRLWTPKITELPFVDIDSWISWKTWNITKALLLSVLVKNRILQHQKSSLTPIFQTIAAMGKVMETIAHEITLLTAELPTLRKVNESPRKRYWAIKTRIRHGGVL</sequence>
<proteinExistence type="predicted"/>
<dbReference type="EMBL" id="JNVN01002681">
    <property type="protein sequence ID" value="KHJ31673.1"/>
    <property type="molecule type" value="Genomic_DNA"/>
</dbReference>
<dbReference type="STRING" id="52586.A0A0B1P0A0"/>
<comment type="caution">
    <text evidence="1">The sequence shown here is derived from an EMBL/GenBank/DDBJ whole genome shotgun (WGS) entry which is preliminary data.</text>
</comment>
<accession>A0A0B1P0A0</accession>
<gene>
    <name evidence="1" type="ORF">EV44_g0068</name>
</gene>
<protein>
    <submittedName>
        <fullName evidence="1">Uncharacterized protein</fullName>
    </submittedName>
</protein>
<organism evidence="1 2">
    <name type="scientific">Uncinula necator</name>
    <name type="common">Grape powdery mildew</name>
    <dbReference type="NCBI Taxonomy" id="52586"/>
    <lineage>
        <taxon>Eukaryota</taxon>
        <taxon>Fungi</taxon>
        <taxon>Dikarya</taxon>
        <taxon>Ascomycota</taxon>
        <taxon>Pezizomycotina</taxon>
        <taxon>Leotiomycetes</taxon>
        <taxon>Erysiphales</taxon>
        <taxon>Erysiphaceae</taxon>
        <taxon>Erysiphe</taxon>
    </lineage>
</organism>
<dbReference type="HOGENOM" id="CLU_013929_15_3_1"/>
<reference evidence="1 2" key="1">
    <citation type="journal article" date="2014" name="BMC Genomics">
        <title>Adaptive genomic structural variation in the grape powdery mildew pathogen, Erysiphe necator.</title>
        <authorList>
            <person name="Jones L."/>
            <person name="Riaz S."/>
            <person name="Morales-Cruz A."/>
            <person name="Amrine K.C."/>
            <person name="McGuire B."/>
            <person name="Gubler W.D."/>
            <person name="Walker M.A."/>
            <person name="Cantu D."/>
        </authorList>
    </citation>
    <scope>NUCLEOTIDE SEQUENCE [LARGE SCALE GENOMIC DNA]</scope>
    <source>
        <strain evidence="2">c</strain>
    </source>
</reference>
<dbReference type="Proteomes" id="UP000030854">
    <property type="component" value="Unassembled WGS sequence"/>
</dbReference>
<name>A0A0B1P0A0_UNCNE</name>
<evidence type="ECO:0000313" key="1">
    <source>
        <dbReference type="EMBL" id="KHJ31673.1"/>
    </source>
</evidence>
<keyword evidence="2" id="KW-1185">Reference proteome</keyword>